<gene>
    <name evidence="1" type="ORF">IQ26_03806</name>
</gene>
<reference evidence="1 2" key="1">
    <citation type="journal article" date="2015" name="Stand. Genomic Sci.">
        <title>Genomic Encyclopedia of Bacterial and Archaeal Type Strains, Phase III: the genomes of soil and plant-associated and newly described type strains.</title>
        <authorList>
            <person name="Whitman W.B."/>
            <person name="Woyke T."/>
            <person name="Klenk H.P."/>
            <person name="Zhou Y."/>
            <person name="Lilburn T.G."/>
            <person name="Beck B.J."/>
            <person name="De Vos P."/>
            <person name="Vandamme P."/>
            <person name="Eisen J.A."/>
            <person name="Garrity G."/>
            <person name="Hugenholtz P."/>
            <person name="Kyrpides N.C."/>
        </authorList>
    </citation>
    <scope>NUCLEOTIDE SEQUENCE [LARGE SCALE GENOMIC DNA]</scope>
    <source>
        <strain evidence="1 2">CGMCC 1.2546</strain>
    </source>
</reference>
<dbReference type="AlphaFoldDB" id="A0A562NPF0"/>
<evidence type="ECO:0000313" key="2">
    <source>
        <dbReference type="Proteomes" id="UP000317122"/>
    </source>
</evidence>
<evidence type="ECO:0000313" key="1">
    <source>
        <dbReference type="EMBL" id="TWI34048.1"/>
    </source>
</evidence>
<dbReference type="RefSeq" id="WP_145719888.1">
    <property type="nucleotide sequence ID" value="NZ_BSPF01000002.1"/>
</dbReference>
<name>A0A562NPF0_9HYPH</name>
<dbReference type="OrthoDB" id="9970255at2"/>
<keyword evidence="2" id="KW-1185">Reference proteome</keyword>
<comment type="caution">
    <text evidence="1">The sequence shown here is derived from an EMBL/GenBank/DDBJ whole genome shotgun (WGS) entry which is preliminary data.</text>
</comment>
<accession>A0A562NPF0</accession>
<organism evidence="1 2">
    <name type="scientific">Mesorhizobium tianshanense</name>
    <dbReference type="NCBI Taxonomy" id="39844"/>
    <lineage>
        <taxon>Bacteria</taxon>
        <taxon>Pseudomonadati</taxon>
        <taxon>Pseudomonadota</taxon>
        <taxon>Alphaproteobacteria</taxon>
        <taxon>Hyphomicrobiales</taxon>
        <taxon>Phyllobacteriaceae</taxon>
        <taxon>Mesorhizobium</taxon>
    </lineage>
</organism>
<dbReference type="Proteomes" id="UP000317122">
    <property type="component" value="Unassembled WGS sequence"/>
</dbReference>
<proteinExistence type="predicted"/>
<dbReference type="EMBL" id="VLKT01000023">
    <property type="protein sequence ID" value="TWI34048.1"/>
    <property type="molecule type" value="Genomic_DNA"/>
</dbReference>
<protein>
    <submittedName>
        <fullName evidence="1">Uncharacterized protein</fullName>
    </submittedName>
</protein>
<sequence length="85" mass="9517">MTTATVNEDHIAFEPERPPAGTFWGSKSYRVDGYYLGWQDDRGLPRFVEPIARYTEYESAVSAARQAGDDFSVVMQISIVGLPLD</sequence>